<evidence type="ECO:0000256" key="3">
    <source>
        <dbReference type="ARBA" id="ARBA00023211"/>
    </source>
</evidence>
<evidence type="ECO:0000256" key="1">
    <source>
        <dbReference type="ARBA" id="ARBA00022723"/>
    </source>
</evidence>
<dbReference type="GO" id="GO:0005975">
    <property type="term" value="P:carbohydrate metabolic process"/>
    <property type="evidence" value="ECO:0007669"/>
    <property type="project" value="InterPro"/>
</dbReference>
<comment type="caution">
    <text evidence="4">The sequence shown here is derived from an EMBL/GenBank/DDBJ whole genome shotgun (WGS) entry which is preliminary data.</text>
</comment>
<dbReference type="InterPro" id="IPR053715">
    <property type="entry name" value="GH4_Enzyme_sf"/>
</dbReference>
<dbReference type="InterPro" id="IPR015955">
    <property type="entry name" value="Lactate_DH/Glyco_Ohase_4_C"/>
</dbReference>
<reference evidence="4" key="1">
    <citation type="journal article" date="2015" name="Nature">
        <title>Complex archaea that bridge the gap between prokaryotes and eukaryotes.</title>
        <authorList>
            <person name="Spang A."/>
            <person name="Saw J.H."/>
            <person name="Jorgensen S.L."/>
            <person name="Zaremba-Niedzwiedzka K."/>
            <person name="Martijn J."/>
            <person name="Lind A.E."/>
            <person name="van Eijk R."/>
            <person name="Schleper C."/>
            <person name="Guy L."/>
            <person name="Ettema T.J."/>
        </authorList>
    </citation>
    <scope>NUCLEOTIDE SEQUENCE</scope>
</reference>
<keyword evidence="3" id="KW-0464">Manganese</keyword>
<keyword evidence="1" id="KW-0479">Metal-binding</keyword>
<proteinExistence type="predicted"/>
<gene>
    <name evidence="4" type="ORF">LCGC14_2624280</name>
</gene>
<evidence type="ECO:0000313" key="4">
    <source>
        <dbReference type="EMBL" id="KKL03619.1"/>
    </source>
</evidence>
<keyword evidence="2" id="KW-0520">NAD</keyword>
<dbReference type="Gene3D" id="3.90.1820.10">
    <property type="entry name" value="AglA-like glucosidase"/>
    <property type="match status" value="1"/>
</dbReference>
<accession>A0A0F9A240</accession>
<organism evidence="4">
    <name type="scientific">marine sediment metagenome</name>
    <dbReference type="NCBI Taxonomy" id="412755"/>
    <lineage>
        <taxon>unclassified sequences</taxon>
        <taxon>metagenomes</taxon>
        <taxon>ecological metagenomes</taxon>
    </lineage>
</organism>
<dbReference type="GO" id="GO:0016616">
    <property type="term" value="F:oxidoreductase activity, acting on the CH-OH group of donors, NAD or NADP as acceptor"/>
    <property type="evidence" value="ECO:0007669"/>
    <property type="project" value="InterPro"/>
</dbReference>
<sequence length="88" mass="10361">MQELFKYPDFKGITLAFVDRKPERLKVVKGIAEKINNAYKWEINFEGYSDRREALQALLIDPYIASVKKAEALLADVLDYNKQYEIRF</sequence>
<dbReference type="AlphaFoldDB" id="A0A0F9A240"/>
<dbReference type="EMBL" id="LAZR01044854">
    <property type="protein sequence ID" value="KKL03619.1"/>
    <property type="molecule type" value="Genomic_DNA"/>
</dbReference>
<name>A0A0F9A240_9ZZZZ</name>
<dbReference type="SUPFAM" id="SSF56327">
    <property type="entry name" value="LDH C-terminal domain-like"/>
    <property type="match status" value="1"/>
</dbReference>
<dbReference type="InterPro" id="IPR001088">
    <property type="entry name" value="Glyco_hydro_4"/>
</dbReference>
<dbReference type="Pfam" id="PF02056">
    <property type="entry name" value="Glyco_hydro_4"/>
    <property type="match status" value="1"/>
</dbReference>
<evidence type="ECO:0000256" key="2">
    <source>
        <dbReference type="ARBA" id="ARBA00023027"/>
    </source>
</evidence>
<dbReference type="GO" id="GO:0046872">
    <property type="term" value="F:metal ion binding"/>
    <property type="evidence" value="ECO:0007669"/>
    <property type="project" value="UniProtKB-KW"/>
</dbReference>
<dbReference type="GO" id="GO:0004553">
    <property type="term" value="F:hydrolase activity, hydrolyzing O-glycosyl compounds"/>
    <property type="evidence" value="ECO:0007669"/>
    <property type="project" value="InterPro"/>
</dbReference>
<protein>
    <submittedName>
        <fullName evidence="4">Uncharacterized protein</fullName>
    </submittedName>
</protein>